<reference evidence="2" key="1">
    <citation type="submission" date="2011-04" db="EMBL/GenBank/DDBJ databases">
        <title>Evolution of plant cell wall degrading machinery underlies the functional diversity of forest fungi.</title>
        <authorList>
            <consortium name="US DOE Joint Genome Institute (JGI-PGF)"/>
            <person name="Eastwood D.C."/>
            <person name="Floudas D."/>
            <person name="Binder M."/>
            <person name="Majcherczyk A."/>
            <person name="Schneider P."/>
            <person name="Aerts A."/>
            <person name="Asiegbu F.O."/>
            <person name="Baker S.E."/>
            <person name="Barry K."/>
            <person name="Bendiksby M."/>
            <person name="Blumentritt M."/>
            <person name="Coutinho P.M."/>
            <person name="Cullen D."/>
            <person name="Cullen D."/>
            <person name="Gathman A."/>
            <person name="Goodell B."/>
            <person name="Henrissat B."/>
            <person name="Ihrmark K."/>
            <person name="Kauserud H."/>
            <person name="Kohler A."/>
            <person name="LaButti K."/>
            <person name="Lapidus A."/>
            <person name="Lavin J.L."/>
            <person name="Lee Y.-H."/>
            <person name="Lindquist E."/>
            <person name="Lilly W."/>
            <person name="Lucas S."/>
            <person name="Morin E."/>
            <person name="Murat C."/>
            <person name="Oguiza J.A."/>
            <person name="Park J."/>
            <person name="Pisabarro A.G."/>
            <person name="Riley R."/>
            <person name="Rosling A."/>
            <person name="Salamov A."/>
            <person name="Schmidt O."/>
            <person name="Schmutz J."/>
            <person name="Skrede I."/>
            <person name="Stenlid J."/>
            <person name="Wiebenga A."/>
            <person name="Xie X."/>
            <person name="Kues U."/>
            <person name="Hibbett D.S."/>
            <person name="Hoffmeister D."/>
            <person name="Hogberg N."/>
            <person name="Martin F."/>
            <person name="Grigoriev I.V."/>
            <person name="Watkinson S.C."/>
        </authorList>
    </citation>
    <scope>NUCLEOTIDE SEQUENCE</scope>
    <source>
        <strain evidence="2">S7.9</strain>
    </source>
</reference>
<keyword evidence="1" id="KW-1133">Transmembrane helix</keyword>
<dbReference type="OrthoDB" id="5586934at2759"/>
<gene>
    <name evidence="2" type="ORF">SERLADRAFT_467651</name>
</gene>
<organism>
    <name type="scientific">Serpula lacrymans var. lacrymans (strain S7.9)</name>
    <name type="common">Dry rot fungus</name>
    <dbReference type="NCBI Taxonomy" id="578457"/>
    <lineage>
        <taxon>Eukaryota</taxon>
        <taxon>Fungi</taxon>
        <taxon>Dikarya</taxon>
        <taxon>Basidiomycota</taxon>
        <taxon>Agaricomycotina</taxon>
        <taxon>Agaricomycetes</taxon>
        <taxon>Agaricomycetidae</taxon>
        <taxon>Boletales</taxon>
        <taxon>Coniophorineae</taxon>
        <taxon>Serpulaceae</taxon>
        <taxon>Serpula</taxon>
    </lineage>
</organism>
<evidence type="ECO:0000256" key="1">
    <source>
        <dbReference type="SAM" id="Phobius"/>
    </source>
</evidence>
<dbReference type="GeneID" id="18819267"/>
<feature type="transmembrane region" description="Helical" evidence="1">
    <location>
        <begin position="180"/>
        <end position="204"/>
    </location>
</feature>
<feature type="transmembrane region" description="Helical" evidence="1">
    <location>
        <begin position="114"/>
        <end position="134"/>
    </location>
</feature>
<evidence type="ECO:0000313" key="2">
    <source>
        <dbReference type="EMBL" id="EGO24413.1"/>
    </source>
</evidence>
<name>F8NWR1_SERL9</name>
<keyword evidence="1" id="KW-0472">Membrane</keyword>
<dbReference type="Proteomes" id="UP000008064">
    <property type="component" value="Unassembled WGS sequence"/>
</dbReference>
<feature type="transmembrane region" description="Helical" evidence="1">
    <location>
        <begin position="21"/>
        <end position="38"/>
    </location>
</feature>
<dbReference type="AlphaFoldDB" id="F8NWR1"/>
<feature type="transmembrane region" description="Helical" evidence="1">
    <location>
        <begin position="146"/>
        <end position="168"/>
    </location>
</feature>
<sequence length="280" mass="31913">MARFLDLTTRTSWRDDILLKLCNVIIYVLFMGANAYTVLSPKDIYYTSKETYFTPAPWAYFIWALIHLLLLGTIIYQFTRPGKQIIIDGLGWRFPMLGIINAMYIYSWTIGEHLYELFFILFVSSSVTYIYSIIKMTASRNISDELFLHLPFSLYHGWSTVLVIVTAFEAFGVDAIAEPAGIWTASFVFLGLFFLEAASFAYASSSTEGDLPGCIAISWSLWAIFAHQTVERSDFVHWSALGFAILSMFWLLRSALGLVKMISGRRWLRGEERTSLLGGR</sequence>
<feature type="transmembrane region" description="Helical" evidence="1">
    <location>
        <begin position="236"/>
        <end position="259"/>
    </location>
</feature>
<dbReference type="HOGENOM" id="CLU_058254_0_0_1"/>
<dbReference type="RefSeq" id="XP_007318432.1">
    <property type="nucleotide sequence ID" value="XM_007318370.1"/>
</dbReference>
<feature type="transmembrane region" description="Helical" evidence="1">
    <location>
        <begin position="90"/>
        <end position="108"/>
    </location>
</feature>
<keyword evidence="1" id="KW-0812">Transmembrane</keyword>
<proteinExistence type="predicted"/>
<dbReference type="EMBL" id="GL945434">
    <property type="protein sequence ID" value="EGO24413.1"/>
    <property type="molecule type" value="Genomic_DNA"/>
</dbReference>
<accession>F8NWR1</accession>
<feature type="transmembrane region" description="Helical" evidence="1">
    <location>
        <begin position="58"/>
        <end position="78"/>
    </location>
</feature>
<feature type="transmembrane region" description="Helical" evidence="1">
    <location>
        <begin position="211"/>
        <end position="230"/>
    </location>
</feature>
<dbReference type="KEGG" id="sla:SERLADRAFT_467651"/>
<protein>
    <submittedName>
        <fullName evidence="2">Uncharacterized protein</fullName>
    </submittedName>
</protein>